<keyword evidence="1" id="KW-0378">Hydrolase</keyword>
<feature type="region of interest" description="Disordered" evidence="2">
    <location>
        <begin position="1"/>
        <end position="44"/>
    </location>
</feature>
<keyword evidence="3" id="KW-0812">Transmembrane</keyword>
<dbReference type="Proteomes" id="UP000624709">
    <property type="component" value="Unassembled WGS sequence"/>
</dbReference>
<dbReference type="EMBL" id="BOMS01000031">
    <property type="protein sequence ID" value="GIE66228.1"/>
    <property type="molecule type" value="Genomic_DNA"/>
</dbReference>
<gene>
    <name evidence="4" type="ORF">Apa02nite_023360</name>
</gene>
<keyword evidence="5" id="KW-1185">Reference proteome</keyword>
<keyword evidence="3" id="KW-0472">Membrane</keyword>
<dbReference type="InterPro" id="IPR023365">
    <property type="entry name" value="Sortase_dom-sf"/>
</dbReference>
<dbReference type="Pfam" id="PF04203">
    <property type="entry name" value="Sortase"/>
    <property type="match status" value="1"/>
</dbReference>
<sequence length="325" mass="33402">MTTTLAPVEPAPPAPPAVVAPTPAPAPEPPPPPPAAEPAPQPGPFWARLTGTALTILAAVLLGFLAQFTVLGSLGHDRAQTVAYATFRSDLALAVAPVGHLSPDGTAPLAEGTAVAVIAIPAIGVREVVFEGTTGGVLTRGPGHRRDTVLPGQAGVSILMGRRAGYGGPFARIGDLAGGDRITVITGQGEQTYEVISVRRAGEPQPPALAEGAGRLTLITADGAAYLPDDVLRVDAKLTSDVRETPALAISTALLPPADLMMGIELMALIPLVLWGQLLFVAALALAWVRQRLSPWHAWLIGVPVLALLGLLVAGQVTRLLPNLI</sequence>
<feature type="transmembrane region" description="Helical" evidence="3">
    <location>
        <begin position="266"/>
        <end position="290"/>
    </location>
</feature>
<protein>
    <submittedName>
        <fullName evidence="4">Sortase</fullName>
    </submittedName>
</protein>
<evidence type="ECO:0000313" key="5">
    <source>
        <dbReference type="Proteomes" id="UP000624709"/>
    </source>
</evidence>
<dbReference type="Gene3D" id="2.40.260.10">
    <property type="entry name" value="Sortase"/>
    <property type="match status" value="1"/>
</dbReference>
<feature type="compositionally biased region" description="Pro residues" evidence="2">
    <location>
        <begin position="9"/>
        <end position="43"/>
    </location>
</feature>
<reference evidence="4 5" key="1">
    <citation type="submission" date="2021-01" db="EMBL/GenBank/DDBJ databases">
        <title>Whole genome shotgun sequence of Actinoplanes palleronii NBRC 14916.</title>
        <authorList>
            <person name="Komaki H."/>
            <person name="Tamura T."/>
        </authorList>
    </citation>
    <scope>NUCLEOTIDE SEQUENCE [LARGE SCALE GENOMIC DNA]</scope>
    <source>
        <strain evidence="4 5">NBRC 14916</strain>
    </source>
</reference>
<accession>A0ABQ4B6G3</accession>
<comment type="caution">
    <text evidence="4">The sequence shown here is derived from an EMBL/GenBank/DDBJ whole genome shotgun (WGS) entry which is preliminary data.</text>
</comment>
<name>A0ABQ4B6G3_9ACTN</name>
<keyword evidence="3" id="KW-1133">Transmembrane helix</keyword>
<dbReference type="InterPro" id="IPR042003">
    <property type="entry name" value="Sortase_E"/>
</dbReference>
<evidence type="ECO:0000256" key="3">
    <source>
        <dbReference type="SAM" id="Phobius"/>
    </source>
</evidence>
<dbReference type="SUPFAM" id="SSF63817">
    <property type="entry name" value="Sortase"/>
    <property type="match status" value="1"/>
</dbReference>
<dbReference type="InterPro" id="IPR005754">
    <property type="entry name" value="Sortase"/>
</dbReference>
<proteinExistence type="predicted"/>
<evidence type="ECO:0000256" key="2">
    <source>
        <dbReference type="SAM" id="MobiDB-lite"/>
    </source>
</evidence>
<evidence type="ECO:0000313" key="4">
    <source>
        <dbReference type="EMBL" id="GIE66228.1"/>
    </source>
</evidence>
<evidence type="ECO:0000256" key="1">
    <source>
        <dbReference type="ARBA" id="ARBA00022801"/>
    </source>
</evidence>
<feature type="transmembrane region" description="Helical" evidence="3">
    <location>
        <begin position="296"/>
        <end position="315"/>
    </location>
</feature>
<organism evidence="4 5">
    <name type="scientific">Actinoplanes palleronii</name>
    <dbReference type="NCBI Taxonomy" id="113570"/>
    <lineage>
        <taxon>Bacteria</taxon>
        <taxon>Bacillati</taxon>
        <taxon>Actinomycetota</taxon>
        <taxon>Actinomycetes</taxon>
        <taxon>Micromonosporales</taxon>
        <taxon>Micromonosporaceae</taxon>
        <taxon>Actinoplanes</taxon>
    </lineage>
</organism>
<dbReference type="RefSeq" id="WP_203825049.1">
    <property type="nucleotide sequence ID" value="NZ_BAAATY010000006.1"/>
</dbReference>
<dbReference type="CDD" id="cd05830">
    <property type="entry name" value="Sortase_E"/>
    <property type="match status" value="1"/>
</dbReference>